<sequence>MTEIQDSRRDVVFLVASCAAEHMLRGLFGGSGDPGKRLGCGRFAFDPEEDVFVAPGRDQGVFSVAPELLSPFERLHRRAVVVLNANWPGSPGPARLAEDLNRRLVRTWDELAVIVIDPCLEAWVWQAPDVADVLSLPNDYREILVRSEHWKKDETHPKDPEGALDHLRRHHKVRAFSSDFTRVAEQMPVEHCKDPAFTLLCDRLRTWFPENT</sequence>
<name>A0A1I5EWE9_9ACTN</name>
<reference evidence="1 2" key="1">
    <citation type="submission" date="2016-10" db="EMBL/GenBank/DDBJ databases">
        <authorList>
            <person name="de Groot N.N."/>
        </authorList>
    </citation>
    <scope>NUCLEOTIDE SEQUENCE [LARGE SCALE GENOMIC DNA]</scope>
    <source>
        <strain evidence="1 2">DSM 43067</strain>
    </source>
</reference>
<dbReference type="RefSeq" id="WP_075021131.1">
    <property type="nucleotide sequence ID" value="NZ_FOVH01000004.1"/>
</dbReference>
<keyword evidence="2" id="KW-1185">Reference proteome</keyword>
<evidence type="ECO:0000313" key="1">
    <source>
        <dbReference type="EMBL" id="SFO15858.1"/>
    </source>
</evidence>
<dbReference type="NCBIfam" id="NF047734">
    <property type="entry name" value="antiphage_MADS4"/>
    <property type="match status" value="1"/>
</dbReference>
<evidence type="ECO:0000313" key="2">
    <source>
        <dbReference type="Proteomes" id="UP000183413"/>
    </source>
</evidence>
<protein>
    <submittedName>
        <fullName evidence="1">Uncharacterized protein</fullName>
    </submittedName>
</protein>
<dbReference type="EMBL" id="FOVH01000004">
    <property type="protein sequence ID" value="SFO15858.1"/>
    <property type="molecule type" value="Genomic_DNA"/>
</dbReference>
<dbReference type="InterPro" id="IPR059210">
    <property type="entry name" value="MADS4-like"/>
</dbReference>
<accession>A0A1I5EWE9</accession>
<dbReference type="InParanoid" id="A0A1I5EWE9"/>
<gene>
    <name evidence="1" type="ORF">SAMN04489713_104319</name>
</gene>
<proteinExistence type="predicted"/>
<dbReference type="AlphaFoldDB" id="A0A1I5EWE9"/>
<organism evidence="1 2">
    <name type="scientific">Actinomadura madurae</name>
    <dbReference type="NCBI Taxonomy" id="1993"/>
    <lineage>
        <taxon>Bacteria</taxon>
        <taxon>Bacillati</taxon>
        <taxon>Actinomycetota</taxon>
        <taxon>Actinomycetes</taxon>
        <taxon>Streptosporangiales</taxon>
        <taxon>Thermomonosporaceae</taxon>
        <taxon>Actinomadura</taxon>
    </lineage>
</organism>
<dbReference type="STRING" id="1993.SAMN04489713_104319"/>
<dbReference type="Proteomes" id="UP000183413">
    <property type="component" value="Unassembled WGS sequence"/>
</dbReference>